<dbReference type="Pfam" id="PF10609">
    <property type="entry name" value="ParA"/>
    <property type="match status" value="1"/>
</dbReference>
<dbReference type="InterPro" id="IPR027417">
    <property type="entry name" value="P-loop_NTPase"/>
</dbReference>
<evidence type="ECO:0000256" key="2">
    <source>
        <dbReference type="ARBA" id="ARBA00022840"/>
    </source>
</evidence>
<dbReference type="Gene3D" id="3.40.50.300">
    <property type="entry name" value="P-loop containing nucleotide triphosphate hydrolases"/>
    <property type="match status" value="1"/>
</dbReference>
<reference evidence="3" key="1">
    <citation type="submission" date="2015-09" db="EMBL/GenBank/DDBJ databases">
        <title>Scylla olivacea transcriptome.</title>
        <authorList>
            <person name="Ikhwanuddin M."/>
        </authorList>
    </citation>
    <scope>NUCLEOTIDE SEQUENCE</scope>
</reference>
<dbReference type="EMBL" id="GDRN01097933">
    <property type="protein sequence ID" value="JAI59056.1"/>
    <property type="molecule type" value="Transcribed_RNA"/>
</dbReference>
<dbReference type="GO" id="GO:0005524">
    <property type="term" value="F:ATP binding"/>
    <property type="evidence" value="ECO:0007669"/>
    <property type="project" value="UniProtKB-KW"/>
</dbReference>
<dbReference type="AlphaFoldDB" id="A0A0N7ZAJ9"/>
<accession>A0A0N7ZAJ9</accession>
<keyword evidence="2" id="KW-0067">ATP-binding</keyword>
<evidence type="ECO:0000256" key="1">
    <source>
        <dbReference type="ARBA" id="ARBA00022741"/>
    </source>
</evidence>
<dbReference type="InterPro" id="IPR033756">
    <property type="entry name" value="YlxH/NBP35"/>
</dbReference>
<proteinExistence type="predicted"/>
<organism evidence="3">
    <name type="scientific">Scylla olivacea</name>
    <name type="common">Orange mud crab</name>
    <name type="synonym">Cancer olivacea</name>
    <dbReference type="NCBI Taxonomy" id="85551"/>
    <lineage>
        <taxon>Eukaryota</taxon>
        <taxon>Metazoa</taxon>
        <taxon>Ecdysozoa</taxon>
        <taxon>Arthropoda</taxon>
        <taxon>Crustacea</taxon>
        <taxon>Multicrustacea</taxon>
        <taxon>Malacostraca</taxon>
        <taxon>Eumalacostraca</taxon>
        <taxon>Eucarida</taxon>
        <taxon>Decapoda</taxon>
        <taxon>Pleocyemata</taxon>
        <taxon>Brachyura</taxon>
        <taxon>Eubrachyura</taxon>
        <taxon>Portunoidea</taxon>
        <taxon>Portunidae</taxon>
        <taxon>Portuninae</taxon>
        <taxon>Scylla</taxon>
    </lineage>
</organism>
<sequence length="114" mass="12303">MLSVMARAVHPTFGQMENVSTPEKYKLNFYFMSAKPEDIKVTLKDLVVVRERLASVKNKVLVLSGKGGVGKSTVSAMLGRSLALDDSKEVSCTATPHVTLPLTVVCVTLVVSHV</sequence>
<name>A0A0N7ZAJ9_SCYOL</name>
<keyword evidence="1" id="KW-0547">Nucleotide-binding</keyword>
<dbReference type="SUPFAM" id="SSF52540">
    <property type="entry name" value="P-loop containing nucleoside triphosphate hydrolases"/>
    <property type="match status" value="1"/>
</dbReference>
<evidence type="ECO:0000313" key="3">
    <source>
        <dbReference type="EMBL" id="JAI59056.1"/>
    </source>
</evidence>
<protein>
    <recommendedName>
        <fullName evidence="4">Anion-transporting ATPase-like domain-containing protein</fullName>
    </recommendedName>
</protein>
<evidence type="ECO:0008006" key="4">
    <source>
        <dbReference type="Google" id="ProtNLM"/>
    </source>
</evidence>